<evidence type="ECO:0000256" key="11">
    <source>
        <dbReference type="ARBA" id="ARBA00047786"/>
    </source>
</evidence>
<evidence type="ECO:0000256" key="7">
    <source>
        <dbReference type="ARBA" id="ARBA00022946"/>
    </source>
</evidence>
<evidence type="ECO:0000256" key="6">
    <source>
        <dbReference type="ARBA" id="ARBA00022827"/>
    </source>
</evidence>
<sequence length="749" mass="81727">MHLRLQQLLPEQSPLLQLPTLLDQTLQQQLLKQQRQPLSSSSLGHFWGTRKLAEKKMYRCRQVVSQCSSTIKSNLGHGRQRYAGESTTKRFGSDHGYSKTPAIKPPTLNEMPTPKGSWATEHSRQQSKYNMHLAAGLGFTAFTLFVGYQSGSFYLNYGPDVKNTKVSVLSHEQVRERAAAAAASAVVAEESDPEVLAAGVEETAPVEAVVVEDASPEAAEEVAPPVVEEVTPVAVPDAEAVAEPSRDQTGPSDQSEVAPSVVAIVGDLPVHIPYLLIGAGTSSFAAFRAIKSRDPKAKVLVIGEENHLPYMRPPLSKELWFSDDPEVSNKLKFKQWNGKERSLFFEQDEFYCSPVELVAKENGGVSVVRGHRVVKLDIVGRKAELDDGRTITYDKCLIATGGKPKSLPSLSSAPENVQDHVTLFRNIDDFRRLESISRQVKSITIIGGGFLGSELACALGRRAKTSGLEVLQVFPEDGNMGKVLPKYLSQWTTEKVKGEGVQVLPRTHVEGATMDDDKVVLTLQDGQKIKTDHVVVAVGLDANTDLAVASGLEIDPTFGGYRVNAELEARSNVWVAGDAACFYDIKLGRRRVEHHDHAVVSGRLAGENMTGAGKPYWHQSMFWSDLGPHVGYEAIGIVDSSLETMAVFAKSTAADTPKAVVEATGEGVRSETENAATEQSSMKESNKLHAPVQGEHYGKGIVFYTRNDVVVGMVLWNVFNKIPVARRILKEGLTTDKLAEAAKLFDLHE</sequence>
<keyword evidence="7" id="KW-0809">Transit peptide</keyword>
<feature type="region of interest" description="Disordered" evidence="12">
    <location>
        <begin position="667"/>
        <end position="690"/>
    </location>
</feature>
<keyword evidence="5" id="KW-0053">Apoptosis</keyword>
<evidence type="ECO:0000256" key="9">
    <source>
        <dbReference type="ARBA" id="ARBA00023027"/>
    </source>
</evidence>
<dbReference type="GO" id="GO:0006915">
    <property type="term" value="P:apoptotic process"/>
    <property type="evidence" value="ECO:0007669"/>
    <property type="project" value="UniProtKB-KW"/>
</dbReference>
<evidence type="ECO:0000256" key="2">
    <source>
        <dbReference type="ARBA" id="ARBA00004173"/>
    </source>
</evidence>
<dbReference type="InterPro" id="IPR036188">
    <property type="entry name" value="FAD/NAD-bd_sf"/>
</dbReference>
<dbReference type="Pfam" id="PF07992">
    <property type="entry name" value="Pyr_redox_2"/>
    <property type="match status" value="1"/>
</dbReference>
<keyword evidence="10" id="KW-0496">Mitochondrion</keyword>
<dbReference type="GO" id="GO:0071949">
    <property type="term" value="F:FAD binding"/>
    <property type="evidence" value="ECO:0007669"/>
    <property type="project" value="TreeGrafter"/>
</dbReference>
<dbReference type="PANTHER" id="PTHR43557">
    <property type="entry name" value="APOPTOSIS-INDUCING FACTOR 1"/>
    <property type="match status" value="1"/>
</dbReference>
<evidence type="ECO:0000256" key="8">
    <source>
        <dbReference type="ARBA" id="ARBA00023002"/>
    </source>
</evidence>
<dbReference type="SMART" id="SM01353">
    <property type="entry name" value="AIF_C"/>
    <property type="match status" value="1"/>
</dbReference>
<dbReference type="GO" id="GO:0016174">
    <property type="term" value="F:NAD(P)H oxidase H2O2-forming activity"/>
    <property type="evidence" value="ECO:0007669"/>
    <property type="project" value="TreeGrafter"/>
</dbReference>
<evidence type="ECO:0000313" key="13">
    <source>
        <dbReference type="EMBL" id="JAN29285.1"/>
    </source>
</evidence>
<dbReference type="GO" id="GO:0033108">
    <property type="term" value="P:mitochondrial respiratory chain complex assembly"/>
    <property type="evidence" value="ECO:0007669"/>
    <property type="project" value="TreeGrafter"/>
</dbReference>
<dbReference type="InterPro" id="IPR031973">
    <property type="entry name" value="Deltameth_res_prag01"/>
</dbReference>
<evidence type="ECO:0000256" key="3">
    <source>
        <dbReference type="ARBA" id="ARBA00006442"/>
    </source>
</evidence>
<keyword evidence="8" id="KW-0560">Oxidoreductase</keyword>
<dbReference type="SUPFAM" id="SSF51905">
    <property type="entry name" value="FAD/NAD(P)-binding domain"/>
    <property type="match status" value="2"/>
</dbReference>
<dbReference type="Pfam" id="PF16020">
    <property type="entry name" value="Deltameth_res"/>
    <property type="match status" value="1"/>
</dbReference>
<dbReference type="EMBL" id="GDIQ01065452">
    <property type="protein sequence ID" value="JAN29285.1"/>
    <property type="molecule type" value="Transcribed_RNA"/>
</dbReference>
<organism evidence="13">
    <name type="scientific">Daphnia magna</name>
    <dbReference type="NCBI Taxonomy" id="35525"/>
    <lineage>
        <taxon>Eukaryota</taxon>
        <taxon>Metazoa</taxon>
        <taxon>Ecdysozoa</taxon>
        <taxon>Arthropoda</taxon>
        <taxon>Crustacea</taxon>
        <taxon>Branchiopoda</taxon>
        <taxon>Diplostraca</taxon>
        <taxon>Cladocera</taxon>
        <taxon>Anomopoda</taxon>
        <taxon>Daphniidae</taxon>
        <taxon>Daphnia</taxon>
    </lineage>
</organism>
<dbReference type="GO" id="GO:0046983">
    <property type="term" value="F:protein dimerization activity"/>
    <property type="evidence" value="ECO:0007669"/>
    <property type="project" value="InterPro"/>
</dbReference>
<dbReference type="PRINTS" id="PR00411">
    <property type="entry name" value="PNDRDTASEI"/>
</dbReference>
<feature type="compositionally biased region" description="Basic and acidic residues" evidence="12">
    <location>
        <begin position="87"/>
        <end position="97"/>
    </location>
</feature>
<evidence type="ECO:0000256" key="4">
    <source>
        <dbReference type="ARBA" id="ARBA00022630"/>
    </source>
</evidence>
<evidence type="ECO:0000256" key="5">
    <source>
        <dbReference type="ARBA" id="ARBA00022703"/>
    </source>
</evidence>
<accession>A0A0P5EPX7</accession>
<dbReference type="Gene3D" id="3.50.50.60">
    <property type="entry name" value="FAD/NAD(P)-binding domain"/>
    <property type="match status" value="2"/>
</dbReference>
<dbReference type="AlphaFoldDB" id="A0A0P5EPX7"/>
<keyword evidence="4" id="KW-0285">Flavoprotein</keyword>
<dbReference type="Gene3D" id="3.30.390.30">
    <property type="match status" value="1"/>
</dbReference>
<dbReference type="GO" id="GO:0005739">
    <property type="term" value="C:mitochondrion"/>
    <property type="evidence" value="ECO:0007669"/>
    <property type="project" value="UniProtKB-SubCell"/>
</dbReference>
<dbReference type="PRINTS" id="PR00368">
    <property type="entry name" value="FADPNR"/>
</dbReference>
<comment type="subcellular location">
    <subcellularLocation>
        <location evidence="2">Mitochondrion</location>
    </subcellularLocation>
</comment>
<dbReference type="InterPro" id="IPR050446">
    <property type="entry name" value="FAD-oxidoreductase/Apoptosis"/>
</dbReference>
<dbReference type="InterPro" id="IPR029324">
    <property type="entry name" value="AIF_C"/>
</dbReference>
<evidence type="ECO:0000256" key="10">
    <source>
        <dbReference type="ARBA" id="ARBA00023128"/>
    </source>
</evidence>
<keyword evidence="9" id="KW-0520">NAD</keyword>
<comment type="similarity">
    <text evidence="3">Belongs to the FAD-dependent oxidoreductase family.</text>
</comment>
<reference evidence="13" key="1">
    <citation type="submission" date="2015-10" db="EMBL/GenBank/DDBJ databases">
        <title>EvidentialGene: Evidence-directed Construction of Complete mRNA Transcriptomes without Genomes.</title>
        <authorList>
            <person name="Gilbert D.G."/>
        </authorList>
    </citation>
    <scope>NUCLEOTIDE SEQUENCE</scope>
</reference>
<dbReference type="InterPro" id="IPR023753">
    <property type="entry name" value="FAD/NAD-binding_dom"/>
</dbReference>
<protein>
    <submittedName>
        <fullName evidence="13">Apoptosis-inducing factor 1, mitochondrial</fullName>
    </submittedName>
</protein>
<dbReference type="SUPFAM" id="SSF55424">
    <property type="entry name" value="FAD/NAD-linked reductases, dimerisation (C-terminal) domain"/>
    <property type="match status" value="1"/>
</dbReference>
<evidence type="ECO:0000256" key="1">
    <source>
        <dbReference type="ARBA" id="ARBA00001974"/>
    </source>
</evidence>
<feature type="region of interest" description="Disordered" evidence="12">
    <location>
        <begin position="78"/>
        <end position="119"/>
    </location>
</feature>
<dbReference type="PANTHER" id="PTHR43557:SF4">
    <property type="entry name" value="APOPTOSIS-INDUCING FACTOR 1, MITOCHONDRIAL"/>
    <property type="match status" value="1"/>
</dbReference>
<feature type="compositionally biased region" description="Polar residues" evidence="12">
    <location>
        <begin position="673"/>
        <end position="683"/>
    </location>
</feature>
<keyword evidence="6" id="KW-0274">FAD</keyword>
<comment type="catalytic activity">
    <reaction evidence="11">
        <text>A + NADH + H(+) = AH2 + NAD(+)</text>
        <dbReference type="Rhea" id="RHEA:11356"/>
        <dbReference type="ChEBI" id="CHEBI:13193"/>
        <dbReference type="ChEBI" id="CHEBI:15378"/>
        <dbReference type="ChEBI" id="CHEBI:17499"/>
        <dbReference type="ChEBI" id="CHEBI:57540"/>
        <dbReference type="ChEBI" id="CHEBI:57945"/>
    </reaction>
</comment>
<dbReference type="OrthoDB" id="6029at2759"/>
<evidence type="ECO:0000256" key="12">
    <source>
        <dbReference type="SAM" id="MobiDB-lite"/>
    </source>
</evidence>
<name>A0A0P5EPX7_9CRUS</name>
<dbReference type="InterPro" id="IPR016156">
    <property type="entry name" value="FAD/NAD-linked_Rdtase_dimer_sf"/>
</dbReference>
<proteinExistence type="inferred from homology"/>
<dbReference type="Pfam" id="PF14721">
    <property type="entry name" value="AIF_C"/>
    <property type="match status" value="1"/>
</dbReference>
<comment type="cofactor">
    <cofactor evidence="1">
        <name>FAD</name>
        <dbReference type="ChEBI" id="CHEBI:57692"/>
    </cofactor>
</comment>